<dbReference type="InterPro" id="IPR036890">
    <property type="entry name" value="HATPase_C_sf"/>
</dbReference>
<evidence type="ECO:0000256" key="5">
    <source>
        <dbReference type="ARBA" id="ARBA00022741"/>
    </source>
</evidence>
<protein>
    <recommendedName>
        <fullName evidence="2">histidine kinase</fullName>
        <ecNumber evidence="2">2.7.13.3</ecNumber>
    </recommendedName>
</protein>
<dbReference type="Pfam" id="PF02518">
    <property type="entry name" value="HATPase_c"/>
    <property type="match status" value="1"/>
</dbReference>
<comment type="catalytic activity">
    <reaction evidence="1">
        <text>ATP + protein L-histidine = ADP + protein N-phospho-L-histidine.</text>
        <dbReference type="EC" id="2.7.13.3"/>
    </reaction>
</comment>
<keyword evidence="4" id="KW-0808">Transferase</keyword>
<dbReference type="PANTHER" id="PTHR43065:SF46">
    <property type="entry name" value="C4-DICARBOXYLATE TRANSPORT SENSOR PROTEIN DCTB"/>
    <property type="match status" value="1"/>
</dbReference>
<dbReference type="InterPro" id="IPR004358">
    <property type="entry name" value="Sig_transdc_His_kin-like_C"/>
</dbReference>
<evidence type="ECO:0000256" key="7">
    <source>
        <dbReference type="ARBA" id="ARBA00022840"/>
    </source>
</evidence>
<feature type="transmembrane region" description="Helical" evidence="9">
    <location>
        <begin position="114"/>
        <end position="138"/>
    </location>
</feature>
<dbReference type="AlphaFoldDB" id="A0A7R6P7M9"/>
<sequence>MSSSILGEPPENLKHDIPLIAWMVFSITGLLLIEQLYRNSSKEQHWFLKHLCLGLGSIFAYDFFIYADALLFKHLDQQLWDARGVINGIAMPLIMISLTRNPNWSLNLQVSRQVVFHTATLTGAGFYLVLMSGAGYFIRYYGGTWGSVLQITFLFGAGLLLFILLFSDKIRSSVRVILSKHFFSYKYDYREEWQKFTHQLSEHELETPERICSAIGSLVQSKGGVIWGRNEHSTYHLLTNWDMAAPAISSSHLLEISQFFERTEWVIDFDEYKLTPGIYDDLNLPTSLLEIPNAWLMVPLLFNAEVYGFVLVKHSDIQKNINWEDRDLLKIAGKQAASLLAQYQASQALIQAQQFEAFNRLSAYIVHDLKNILAQQSLIVSNAEKHKHKPEFVDDVILTVRNSVTRMTRLMEQMRNGMRGATPVSIDIKQLLKAVIQRFNTRQPTPTLIDTELQAFVFADNEQLSNVFNHIIQNALEATEEHGSIEINLCSSLSSAIIEIKDSGCGMDESFIQHRLFKAFDSTKGLTGMGVGAFESREVVRSLGGDIQVTSSPGSGTTFHITLPLHNKPHPNIQDAQIRNY</sequence>
<dbReference type="SUPFAM" id="SSF55781">
    <property type="entry name" value="GAF domain-like"/>
    <property type="match status" value="1"/>
</dbReference>
<keyword evidence="7" id="KW-0067">ATP-binding</keyword>
<reference evidence="11 12" key="1">
    <citation type="journal article" date="2008" name="Int. J. Syst. Evol. Microbiol.">
        <title>Neptunomonas japonica sp. nov., an Osedax japonicus symbiont-like bacterium isolated from sediment adjacent to sperm whale carcasses off Kagoshima, Japan.</title>
        <authorList>
            <person name="Miyazaki M."/>
            <person name="Nogi Y."/>
            <person name="Fujiwara Y."/>
            <person name="Kawato M."/>
            <person name="Kubokawa K."/>
            <person name="Horikoshi K."/>
        </authorList>
    </citation>
    <scope>NUCLEOTIDE SEQUENCE [LARGE SCALE GENOMIC DNA]</scope>
    <source>
        <strain evidence="11 12">JAMM 1380</strain>
    </source>
</reference>
<dbReference type="InterPro" id="IPR036097">
    <property type="entry name" value="HisK_dim/P_sf"/>
</dbReference>
<dbReference type="InterPro" id="IPR003661">
    <property type="entry name" value="HisK_dim/P_dom"/>
</dbReference>
<evidence type="ECO:0000256" key="8">
    <source>
        <dbReference type="ARBA" id="ARBA00023012"/>
    </source>
</evidence>
<keyword evidence="9" id="KW-0812">Transmembrane</keyword>
<keyword evidence="9" id="KW-0472">Membrane</keyword>
<feature type="transmembrane region" description="Helical" evidence="9">
    <location>
        <begin position="50"/>
        <end position="72"/>
    </location>
</feature>
<dbReference type="GO" id="GO:0005524">
    <property type="term" value="F:ATP binding"/>
    <property type="evidence" value="ECO:0007669"/>
    <property type="project" value="UniProtKB-KW"/>
</dbReference>
<dbReference type="InterPro" id="IPR014265">
    <property type="entry name" value="XrtA/PrsK"/>
</dbReference>
<dbReference type="InterPro" id="IPR003594">
    <property type="entry name" value="HATPase_dom"/>
</dbReference>
<dbReference type="SMART" id="SM00387">
    <property type="entry name" value="HATPase_c"/>
    <property type="match status" value="1"/>
</dbReference>
<proteinExistence type="predicted"/>
<dbReference type="GO" id="GO:0000155">
    <property type="term" value="F:phosphorelay sensor kinase activity"/>
    <property type="evidence" value="ECO:0007669"/>
    <property type="project" value="InterPro"/>
</dbReference>
<evidence type="ECO:0000256" key="9">
    <source>
        <dbReference type="SAM" id="Phobius"/>
    </source>
</evidence>
<dbReference type="EMBL" id="AP014546">
    <property type="protein sequence ID" value="BBB28788.1"/>
    <property type="molecule type" value="Genomic_DNA"/>
</dbReference>
<dbReference type="KEGG" id="njp:NEJAP_0831"/>
<keyword evidence="12" id="KW-1185">Reference proteome</keyword>
<feature type="transmembrane region" description="Helical" evidence="9">
    <location>
        <begin position="20"/>
        <end position="38"/>
    </location>
</feature>
<evidence type="ECO:0000256" key="1">
    <source>
        <dbReference type="ARBA" id="ARBA00000085"/>
    </source>
</evidence>
<evidence type="ECO:0000313" key="11">
    <source>
        <dbReference type="EMBL" id="BBB28788.1"/>
    </source>
</evidence>
<evidence type="ECO:0000259" key="10">
    <source>
        <dbReference type="PROSITE" id="PS50109"/>
    </source>
</evidence>
<keyword evidence="8" id="KW-0902">Two-component regulatory system</keyword>
<evidence type="ECO:0000313" key="12">
    <source>
        <dbReference type="Proteomes" id="UP000595332"/>
    </source>
</evidence>
<organism evidence="11 12">
    <name type="scientific">Neptunomonas japonica JAMM 1380</name>
    <dbReference type="NCBI Taxonomy" id="1441457"/>
    <lineage>
        <taxon>Bacteria</taxon>
        <taxon>Pseudomonadati</taxon>
        <taxon>Pseudomonadota</taxon>
        <taxon>Gammaproteobacteria</taxon>
        <taxon>Oceanospirillales</taxon>
        <taxon>Oceanospirillaceae</taxon>
        <taxon>Neptunomonas</taxon>
    </lineage>
</organism>
<name>A0A7R6P7M9_9GAMM</name>
<feature type="transmembrane region" description="Helical" evidence="9">
    <location>
        <begin position="144"/>
        <end position="166"/>
    </location>
</feature>
<evidence type="ECO:0000256" key="3">
    <source>
        <dbReference type="ARBA" id="ARBA00022553"/>
    </source>
</evidence>
<keyword evidence="6 11" id="KW-0418">Kinase</keyword>
<dbReference type="Gene3D" id="1.10.287.130">
    <property type="match status" value="1"/>
</dbReference>
<keyword evidence="5" id="KW-0547">Nucleotide-binding</keyword>
<evidence type="ECO:0000256" key="4">
    <source>
        <dbReference type="ARBA" id="ARBA00022679"/>
    </source>
</evidence>
<dbReference type="PRINTS" id="PR00344">
    <property type="entry name" value="BCTRLSENSOR"/>
</dbReference>
<keyword evidence="9" id="KW-1133">Transmembrane helix</keyword>
<feature type="domain" description="Histidine kinase" evidence="10">
    <location>
        <begin position="364"/>
        <end position="567"/>
    </location>
</feature>
<dbReference type="InterPro" id="IPR005467">
    <property type="entry name" value="His_kinase_dom"/>
</dbReference>
<evidence type="ECO:0000256" key="2">
    <source>
        <dbReference type="ARBA" id="ARBA00012438"/>
    </source>
</evidence>
<dbReference type="Proteomes" id="UP000595332">
    <property type="component" value="Chromosome"/>
</dbReference>
<dbReference type="PANTHER" id="PTHR43065">
    <property type="entry name" value="SENSOR HISTIDINE KINASE"/>
    <property type="match status" value="1"/>
</dbReference>
<dbReference type="CDD" id="cd00082">
    <property type="entry name" value="HisKA"/>
    <property type="match status" value="1"/>
</dbReference>
<dbReference type="NCBIfam" id="TIGR02916">
    <property type="entry name" value="PEP_his_kin"/>
    <property type="match status" value="1"/>
</dbReference>
<accession>A0A7R6P7M9</accession>
<keyword evidence="3" id="KW-0597">Phosphoprotein</keyword>
<evidence type="ECO:0000256" key="6">
    <source>
        <dbReference type="ARBA" id="ARBA00022777"/>
    </source>
</evidence>
<dbReference type="SUPFAM" id="SSF47384">
    <property type="entry name" value="Homodimeric domain of signal transducing histidine kinase"/>
    <property type="match status" value="1"/>
</dbReference>
<dbReference type="SUPFAM" id="SSF55874">
    <property type="entry name" value="ATPase domain of HSP90 chaperone/DNA topoisomerase II/histidine kinase"/>
    <property type="match status" value="1"/>
</dbReference>
<dbReference type="EC" id="2.7.13.3" evidence="2"/>
<gene>
    <name evidence="11" type="ORF">NEJAP_0831</name>
</gene>
<dbReference type="Gene3D" id="3.30.565.10">
    <property type="entry name" value="Histidine kinase-like ATPase, C-terminal domain"/>
    <property type="match status" value="1"/>
</dbReference>
<dbReference type="PROSITE" id="PS50109">
    <property type="entry name" value="HIS_KIN"/>
    <property type="match status" value="1"/>
</dbReference>